<protein>
    <submittedName>
        <fullName evidence="5">Pleckstrin homology domain-containing family D member 1-like</fullName>
    </submittedName>
</protein>
<keyword evidence="4" id="KW-1185">Reference proteome</keyword>
<name>A0ABM0GR47_SACKO</name>
<gene>
    <name evidence="5" type="primary">LOC100366459</name>
</gene>
<dbReference type="InterPro" id="IPR011993">
    <property type="entry name" value="PH-like_dom_sf"/>
</dbReference>
<accession>A0ABM0GR47</accession>
<feature type="domain" description="PH" evidence="3">
    <location>
        <begin position="13"/>
        <end position="121"/>
    </location>
</feature>
<dbReference type="CDD" id="cd13281">
    <property type="entry name" value="PH_PLEKHD1"/>
    <property type="match status" value="1"/>
</dbReference>
<dbReference type="PANTHER" id="PTHR14383:SF1">
    <property type="entry name" value="PLECKSTRIN HOMOLOGY DOMAIN-CONTAINING FAMILY D MEMBER 1"/>
    <property type="match status" value="1"/>
</dbReference>
<dbReference type="SMART" id="SM00233">
    <property type="entry name" value="PH"/>
    <property type="match status" value="1"/>
</dbReference>
<dbReference type="SUPFAM" id="SSF50729">
    <property type="entry name" value="PH domain-like"/>
    <property type="match status" value="1"/>
</dbReference>
<dbReference type="Proteomes" id="UP000694865">
    <property type="component" value="Unplaced"/>
</dbReference>
<evidence type="ECO:0000256" key="2">
    <source>
        <dbReference type="SAM" id="MobiDB-lite"/>
    </source>
</evidence>
<dbReference type="Gene3D" id="2.30.29.30">
    <property type="entry name" value="Pleckstrin-homology domain (PH domain)/Phosphotyrosine-binding domain (PTB)"/>
    <property type="match status" value="1"/>
</dbReference>
<feature type="compositionally biased region" description="Low complexity" evidence="2">
    <location>
        <begin position="477"/>
        <end position="496"/>
    </location>
</feature>
<dbReference type="PROSITE" id="PS50003">
    <property type="entry name" value="PH_DOMAIN"/>
    <property type="match status" value="1"/>
</dbReference>
<evidence type="ECO:0000256" key="1">
    <source>
        <dbReference type="SAM" id="Coils"/>
    </source>
</evidence>
<organism evidence="4 5">
    <name type="scientific">Saccoglossus kowalevskii</name>
    <name type="common">Acorn worm</name>
    <dbReference type="NCBI Taxonomy" id="10224"/>
    <lineage>
        <taxon>Eukaryota</taxon>
        <taxon>Metazoa</taxon>
        <taxon>Hemichordata</taxon>
        <taxon>Enteropneusta</taxon>
        <taxon>Harrimaniidae</taxon>
        <taxon>Saccoglossus</taxon>
    </lineage>
</organism>
<dbReference type="RefSeq" id="XP_002735487.2">
    <property type="nucleotide sequence ID" value="XM_002735441.2"/>
</dbReference>
<reference evidence="5" key="1">
    <citation type="submission" date="2025-08" db="UniProtKB">
        <authorList>
            <consortium name="RefSeq"/>
        </authorList>
    </citation>
    <scope>IDENTIFICATION</scope>
    <source>
        <tissue evidence="5">Testes</tissue>
    </source>
</reference>
<feature type="compositionally biased region" description="Basic residues" evidence="2">
    <location>
        <begin position="422"/>
        <end position="432"/>
    </location>
</feature>
<evidence type="ECO:0000313" key="4">
    <source>
        <dbReference type="Proteomes" id="UP000694865"/>
    </source>
</evidence>
<evidence type="ECO:0000259" key="3">
    <source>
        <dbReference type="PROSITE" id="PS50003"/>
    </source>
</evidence>
<feature type="compositionally biased region" description="Polar residues" evidence="2">
    <location>
        <begin position="455"/>
        <end position="471"/>
    </location>
</feature>
<dbReference type="Pfam" id="PF00169">
    <property type="entry name" value="PH"/>
    <property type="match status" value="1"/>
</dbReference>
<dbReference type="PANTHER" id="PTHR14383">
    <property type="entry name" value="SWAP-70 RECOMBINASE"/>
    <property type="match status" value="1"/>
</dbReference>
<feature type="region of interest" description="Disordered" evidence="2">
    <location>
        <begin position="422"/>
        <end position="504"/>
    </location>
</feature>
<dbReference type="InterPro" id="IPR001849">
    <property type="entry name" value="PH_domain"/>
</dbReference>
<dbReference type="GeneID" id="100366459"/>
<keyword evidence="1" id="KW-0175">Coiled coil</keyword>
<feature type="coiled-coil region" evidence="1">
    <location>
        <begin position="162"/>
        <end position="371"/>
    </location>
</feature>
<proteinExistence type="predicted"/>
<sequence length="504" mass="58697">MTNNLDDFDISTRVQMWGVLWKRPFGHSARNWSKRFFVVKEGFLLYYSENEKKDFEKKRHFNIHPKGVIPLGNSIISSIDDPLRNWSFKIEHEDYNGVICLAADTENERERWVEVLRQSGRVTWKNAQLGDTMIQTLETQGLQLAKESQDYKDRLHTEICALRDEMDRNEELERIAAELEIEKKKIEETAKEMQNDLERNKLELEETVQLMKQVENDKHSLNRNNDRLQDNLQLLAKEKEKTLQELQHKELVTKKLSSENQSLSQTTESLKSTLNRIEEKTKQLVDEKKNTEKRLKEKEREAKALDEEKKLYVVHAQELQSSLHDLTIQKEMTDNELREEIIARREAERRLKDAEAALARLEIALGQTRRDRTNSVEVEISHNVATLKRFFEDIAEEAKIDIDKPLIMKNALHARKSFIRKTRSFKHRRARAKSAEPRLSSNAKNRTDDDRRANMSPSNQGDQHVANSNIIKTAPVSSSSNKSGSNITSSSTSKTKPQSRQTQL</sequence>
<evidence type="ECO:0000313" key="5">
    <source>
        <dbReference type="RefSeq" id="XP_002735487.2"/>
    </source>
</evidence>